<dbReference type="InterPro" id="IPR029058">
    <property type="entry name" value="AB_hydrolase_fold"/>
</dbReference>
<dbReference type="SUPFAM" id="SSF53474">
    <property type="entry name" value="alpha/beta-Hydrolases"/>
    <property type="match status" value="1"/>
</dbReference>
<dbReference type="Gene3D" id="3.40.50.1820">
    <property type="entry name" value="alpha/beta hydrolase"/>
    <property type="match status" value="1"/>
</dbReference>
<evidence type="ECO:0000256" key="1">
    <source>
        <dbReference type="SAM" id="SignalP"/>
    </source>
</evidence>
<gene>
    <name evidence="3" type="ORF">IE4872_CH00866</name>
</gene>
<keyword evidence="3" id="KW-0378">Hydrolase</keyword>
<dbReference type="AlphaFoldDB" id="A0A1L5NF57"/>
<feature type="domain" description="AB hydrolase-1" evidence="2">
    <location>
        <begin position="48"/>
        <end position="260"/>
    </location>
</feature>
<accession>A0A1L5NF57</accession>
<dbReference type="PANTHER" id="PTHR37017">
    <property type="entry name" value="AB HYDROLASE-1 DOMAIN-CONTAINING PROTEIN-RELATED"/>
    <property type="match status" value="1"/>
</dbReference>
<reference evidence="3 4" key="1">
    <citation type="submission" date="2016-09" db="EMBL/GenBank/DDBJ databases">
        <title>The complete genome sequences of Rhizobium gallicum, symbiovars gallicum and phaseoli, symbionts associated to common bean (Phaseolus vulgaris).</title>
        <authorList>
            <person name="Bustos P."/>
            <person name="Santamaria R.I."/>
            <person name="Perez-Carrascal O.M."/>
            <person name="Juarez S."/>
            <person name="Lozano L."/>
            <person name="Martinez-Flores I."/>
            <person name="Martinez-Romero E."/>
            <person name="Cevallos M."/>
            <person name="Romero D."/>
            <person name="Davila G."/>
            <person name="Gonzalez V."/>
        </authorList>
    </citation>
    <scope>NUCLEOTIDE SEQUENCE [LARGE SCALE GENOMIC DNA]</scope>
    <source>
        <strain evidence="3 4">IE4872</strain>
    </source>
</reference>
<organism evidence="3 4">
    <name type="scientific">Rhizobium gallicum</name>
    <dbReference type="NCBI Taxonomy" id="56730"/>
    <lineage>
        <taxon>Bacteria</taxon>
        <taxon>Pseudomonadati</taxon>
        <taxon>Pseudomonadota</taxon>
        <taxon>Alphaproteobacteria</taxon>
        <taxon>Hyphomicrobiales</taxon>
        <taxon>Rhizobiaceae</taxon>
        <taxon>Rhizobium/Agrobacterium group</taxon>
        <taxon>Rhizobium</taxon>
    </lineage>
</organism>
<feature type="chain" id="PRO_5009862540" evidence="1">
    <location>
        <begin position="33"/>
        <end position="267"/>
    </location>
</feature>
<dbReference type="PANTHER" id="PTHR37017:SF11">
    <property type="entry name" value="ESTERASE_LIPASE_THIOESTERASE DOMAIN-CONTAINING PROTEIN"/>
    <property type="match status" value="1"/>
</dbReference>
<protein>
    <submittedName>
        <fullName evidence="3">Alpha/beta hydrolase family protein</fullName>
    </submittedName>
</protein>
<evidence type="ECO:0000313" key="3">
    <source>
        <dbReference type="EMBL" id="APO66520.1"/>
    </source>
</evidence>
<name>A0A1L5NF57_9HYPH</name>
<dbReference type="GO" id="GO:0016787">
    <property type="term" value="F:hydrolase activity"/>
    <property type="evidence" value="ECO:0007669"/>
    <property type="project" value="UniProtKB-KW"/>
</dbReference>
<keyword evidence="1" id="KW-0732">Signal</keyword>
<dbReference type="STRING" id="56730.IE4872_CH00866"/>
<dbReference type="InterPro" id="IPR052897">
    <property type="entry name" value="Sec-Metab_Biosynth_Hydrolase"/>
</dbReference>
<proteinExistence type="predicted"/>
<feature type="signal peptide" evidence="1">
    <location>
        <begin position="1"/>
        <end position="32"/>
    </location>
</feature>
<sequence length="267" mass="28841">MIIPNVAIEINDRRTHMSRNLGLIFSALVAFASTSSATVAADFKAKTVVLVHGAFADGSSWQKVIPLLEKAGLKVVAVQNSLESLESDVAFTKRAIRDAEEPIVLVGHSWGGVVITEAGDDQKVKSLVYVAAYAPDAGQSLVDIASKYPDQESRKTFVKDEDGYLKISDEGISTYFAAGLSPDEQRLVAVVQGRFHVRATTTPVSHAAWRDKPSFMVVATQDQIIAPQMQRDQVKSAKAEMIEVPSGHVAMLSHPEEVADLIVKAAQ</sequence>
<evidence type="ECO:0000259" key="2">
    <source>
        <dbReference type="Pfam" id="PF12697"/>
    </source>
</evidence>
<dbReference type="Pfam" id="PF12697">
    <property type="entry name" value="Abhydrolase_6"/>
    <property type="match status" value="1"/>
</dbReference>
<dbReference type="InterPro" id="IPR000073">
    <property type="entry name" value="AB_hydrolase_1"/>
</dbReference>
<dbReference type="Proteomes" id="UP000184749">
    <property type="component" value="Chromosome"/>
</dbReference>
<evidence type="ECO:0000313" key="4">
    <source>
        <dbReference type="Proteomes" id="UP000184749"/>
    </source>
</evidence>
<dbReference type="EMBL" id="CP017101">
    <property type="protein sequence ID" value="APO66520.1"/>
    <property type="molecule type" value="Genomic_DNA"/>
</dbReference>